<protein>
    <submittedName>
        <fullName evidence="2">Uncharacterized protein</fullName>
    </submittedName>
</protein>
<evidence type="ECO:0000313" key="3">
    <source>
        <dbReference type="Proteomes" id="UP001189429"/>
    </source>
</evidence>
<sequence>MLHAAAAEEEEEEEEEEEGEGGDEEPAGVPPTRHEARVRQGPDVKPQLGREGRAANDQDVACAPRVAAHIEFVKLQRLRPLAWGLQVHGVLLPCAALKHELACCQACLRPKLLARRGEGGEKERTEGGDKEETFGGREDGRLNRVQRPSKYCSESTLR</sequence>
<name>A0ABN9RYD9_9DINO</name>
<comment type="caution">
    <text evidence="2">The sequence shown here is derived from an EMBL/GenBank/DDBJ whole genome shotgun (WGS) entry which is preliminary data.</text>
</comment>
<gene>
    <name evidence="2" type="ORF">PCOR1329_LOCUS24236</name>
</gene>
<dbReference type="Proteomes" id="UP001189429">
    <property type="component" value="Unassembled WGS sequence"/>
</dbReference>
<feature type="compositionally biased region" description="Acidic residues" evidence="1">
    <location>
        <begin position="7"/>
        <end position="26"/>
    </location>
</feature>
<accession>A0ABN9RYD9</accession>
<feature type="region of interest" description="Disordered" evidence="1">
    <location>
        <begin position="1"/>
        <end position="60"/>
    </location>
</feature>
<feature type="region of interest" description="Disordered" evidence="1">
    <location>
        <begin position="116"/>
        <end position="158"/>
    </location>
</feature>
<reference evidence="2" key="1">
    <citation type="submission" date="2023-10" db="EMBL/GenBank/DDBJ databases">
        <authorList>
            <person name="Chen Y."/>
            <person name="Shah S."/>
            <person name="Dougan E. K."/>
            <person name="Thang M."/>
            <person name="Chan C."/>
        </authorList>
    </citation>
    <scope>NUCLEOTIDE SEQUENCE [LARGE SCALE GENOMIC DNA]</scope>
</reference>
<organism evidence="2 3">
    <name type="scientific">Prorocentrum cordatum</name>
    <dbReference type="NCBI Taxonomy" id="2364126"/>
    <lineage>
        <taxon>Eukaryota</taxon>
        <taxon>Sar</taxon>
        <taxon>Alveolata</taxon>
        <taxon>Dinophyceae</taxon>
        <taxon>Prorocentrales</taxon>
        <taxon>Prorocentraceae</taxon>
        <taxon>Prorocentrum</taxon>
    </lineage>
</organism>
<keyword evidence="3" id="KW-1185">Reference proteome</keyword>
<feature type="compositionally biased region" description="Basic and acidic residues" evidence="1">
    <location>
        <begin position="116"/>
        <end position="142"/>
    </location>
</feature>
<proteinExistence type="predicted"/>
<evidence type="ECO:0000256" key="1">
    <source>
        <dbReference type="SAM" id="MobiDB-lite"/>
    </source>
</evidence>
<feature type="compositionally biased region" description="Basic and acidic residues" evidence="1">
    <location>
        <begin position="32"/>
        <end position="56"/>
    </location>
</feature>
<dbReference type="EMBL" id="CAUYUJ010008324">
    <property type="protein sequence ID" value="CAK0823581.1"/>
    <property type="molecule type" value="Genomic_DNA"/>
</dbReference>
<evidence type="ECO:0000313" key="2">
    <source>
        <dbReference type="EMBL" id="CAK0823581.1"/>
    </source>
</evidence>